<dbReference type="InterPro" id="IPR052794">
    <property type="entry name" value="Mito_Ser_Protease_LACTB"/>
</dbReference>
<evidence type="ECO:0000259" key="2">
    <source>
        <dbReference type="Pfam" id="PF00144"/>
    </source>
</evidence>
<dbReference type="GO" id="GO:0006508">
    <property type="term" value="P:proteolysis"/>
    <property type="evidence" value="ECO:0007669"/>
    <property type="project" value="TreeGrafter"/>
</dbReference>
<dbReference type="Proteomes" id="UP000304900">
    <property type="component" value="Unassembled WGS sequence"/>
</dbReference>
<keyword evidence="4" id="KW-1185">Reference proteome</keyword>
<reference evidence="3 4" key="1">
    <citation type="submission" date="2019-05" db="EMBL/GenBank/DDBJ databases">
        <title>Dyadobacter AR-3-8 sp. nov., isolated from arctic soil.</title>
        <authorList>
            <person name="Chaudhary D.K."/>
        </authorList>
    </citation>
    <scope>NUCLEOTIDE SEQUENCE [LARGE SCALE GENOMIC DNA]</scope>
    <source>
        <strain evidence="3 4">AR-3-8</strain>
    </source>
</reference>
<accession>A0A4U6CYB1</accession>
<gene>
    <name evidence="3" type="ORF">FDK13_24700</name>
</gene>
<keyword evidence="1" id="KW-0732">Signal</keyword>
<evidence type="ECO:0000313" key="4">
    <source>
        <dbReference type="Proteomes" id="UP000304900"/>
    </source>
</evidence>
<dbReference type="AlphaFoldDB" id="A0A4U6CYB1"/>
<dbReference type="GO" id="GO:0019216">
    <property type="term" value="P:regulation of lipid metabolic process"/>
    <property type="evidence" value="ECO:0007669"/>
    <property type="project" value="TreeGrafter"/>
</dbReference>
<dbReference type="Gene3D" id="3.40.710.10">
    <property type="entry name" value="DD-peptidase/beta-lactamase superfamily"/>
    <property type="match status" value="1"/>
</dbReference>
<feature type="chain" id="PRO_5020904568" evidence="1">
    <location>
        <begin position="27"/>
        <end position="392"/>
    </location>
</feature>
<dbReference type="GO" id="GO:0008233">
    <property type="term" value="F:peptidase activity"/>
    <property type="evidence" value="ECO:0007669"/>
    <property type="project" value="TreeGrafter"/>
</dbReference>
<organism evidence="3 4">
    <name type="scientific">Dyadobacter frigoris</name>
    <dbReference type="NCBI Taxonomy" id="2576211"/>
    <lineage>
        <taxon>Bacteria</taxon>
        <taxon>Pseudomonadati</taxon>
        <taxon>Bacteroidota</taxon>
        <taxon>Cytophagia</taxon>
        <taxon>Cytophagales</taxon>
        <taxon>Spirosomataceae</taxon>
        <taxon>Dyadobacter</taxon>
    </lineage>
</organism>
<dbReference type="PANTHER" id="PTHR46520:SF1">
    <property type="entry name" value="SERINE BETA-LACTAMASE-LIKE PROTEIN LACTB, MITOCHONDRIAL"/>
    <property type="match status" value="1"/>
</dbReference>
<dbReference type="SUPFAM" id="SSF56601">
    <property type="entry name" value="beta-lactamase/transpeptidase-like"/>
    <property type="match status" value="1"/>
</dbReference>
<dbReference type="InterPro" id="IPR001466">
    <property type="entry name" value="Beta-lactam-related"/>
</dbReference>
<name>A0A4U6CYB1_9BACT</name>
<comment type="caution">
    <text evidence="3">The sequence shown here is derived from an EMBL/GenBank/DDBJ whole genome shotgun (WGS) entry which is preliminary data.</text>
</comment>
<sequence>MIDLKKILFGATVAAFVMTATISANAQPRRFAHENSDDKYVLNYLQRVADESGAPGVSAAVAINGKMVFSGGVGYADLDNKVVQNGKTVHNIGSVSKAVAVIAIMQLEEKGLLSLDDEIQKYLPYFPKKQKPITVKHILTHTSGIRHYAAKDNDNYGFKHMRHYDDFQEATTIFRDDSLLFNPGAYFSYSSYASNLMHGIVEKVTGISFEEYMKRNIWQPAGMLTTWFDVPSRIIPNRGKGYVRDKSGILVNPDYEDTSYKYAGGGIIASSEDMVKLAIALNDGVLLKPATIAKMYTPYFEKNEKSLHPSKAAGIIPSWQGLIWFVGKDQAGRNWYGHSGTVKGTRCFIMNYPNEGLVVAIQANIGTIKIDEYALLLAQMYLKEDIKAEKKK</sequence>
<proteinExistence type="predicted"/>
<evidence type="ECO:0000256" key="1">
    <source>
        <dbReference type="SAM" id="SignalP"/>
    </source>
</evidence>
<dbReference type="RefSeq" id="WP_137342699.1">
    <property type="nucleotide sequence ID" value="NZ_BSQH01000019.1"/>
</dbReference>
<feature type="signal peptide" evidence="1">
    <location>
        <begin position="1"/>
        <end position="26"/>
    </location>
</feature>
<dbReference type="Pfam" id="PF00144">
    <property type="entry name" value="Beta-lactamase"/>
    <property type="match status" value="1"/>
</dbReference>
<dbReference type="EMBL" id="SZVO01000013">
    <property type="protein sequence ID" value="TKT88845.1"/>
    <property type="molecule type" value="Genomic_DNA"/>
</dbReference>
<evidence type="ECO:0000313" key="3">
    <source>
        <dbReference type="EMBL" id="TKT88845.1"/>
    </source>
</evidence>
<dbReference type="OrthoDB" id="9793489at2"/>
<dbReference type="InterPro" id="IPR012338">
    <property type="entry name" value="Beta-lactam/transpept-like"/>
</dbReference>
<dbReference type="PANTHER" id="PTHR46520">
    <property type="entry name" value="SERINE BETA-LACTAMASE-LIKE PROTEIN LACTB, MITOCHONDRIAL"/>
    <property type="match status" value="1"/>
</dbReference>
<protein>
    <submittedName>
        <fullName evidence="3">Beta-lactamase family protein</fullName>
    </submittedName>
</protein>
<feature type="domain" description="Beta-lactamase-related" evidence="2">
    <location>
        <begin position="46"/>
        <end position="365"/>
    </location>
</feature>